<dbReference type="OrthoDB" id="9792789at2"/>
<name>M1YZI7_NITG3</name>
<gene>
    <name evidence="10" type="ORF">NITGR_330048</name>
</gene>
<keyword evidence="2" id="KW-1003">Cell membrane</keyword>
<evidence type="ECO:0000256" key="7">
    <source>
        <dbReference type="ARBA" id="ARBA00023136"/>
    </source>
</evidence>
<comment type="subcellular location">
    <subcellularLocation>
        <location evidence="1">Cell membrane</location>
        <topology evidence="1">Multi-pass membrane protein</topology>
    </subcellularLocation>
</comment>
<feature type="transmembrane region" description="Helical" evidence="8">
    <location>
        <begin position="263"/>
        <end position="281"/>
    </location>
</feature>
<proteinExistence type="predicted"/>
<keyword evidence="4" id="KW-0808">Transferase</keyword>
<keyword evidence="6 8" id="KW-1133">Transmembrane helix</keyword>
<sequence>MKSYFTHPFCAPAVLIGLYAATRLYSLLGLPMVFDEAIYLRWADIIRNDPASLFVSAVDGKPPFFFWLNAITLGWFDDLLVSSRVISMVAGGLAVAGLWRIGALLFSRHTAGLAALIYLSLPLVLTHDRLGLTDALLAAFVIWTVYAGLRLVRDDAPSWRWAFALGTFAGLGFLTKTPLLMFLALPVVAVFLFNHPSNLELWKRFSVSGVVFGILVLPFLLHEPDYLFSNASKVLHHKVPLLDTLTAVLTFDHPRLLPHLRELFEVGLLYITVPIMTLAVVGTGVCLRAQPGIAAFLLLWFFLPTAVFLILAEVAYPRYFLVALPPLSILTAEGLRFLMRYVHETLKPLSPVVAGTAAIALGVACLIPAWKWNMHYLIEPEKAAWTELDHWQYVRYPQGPYAVNDAVNFLKNESRNGPIAVFTTFKLGIPSDALYMYLKDQPGIDLFEAWRPISFPRSLRSAQEFVTVASKYQPKKRRVVPVQELQGRRLYFVGSLRMFPLDRVVAENPELRLVKLYDDVGPYEVFSFAIFEWPGEGPRSWQN</sequence>
<organism evidence="10 11">
    <name type="scientific">Nitrospina gracilis (strain 3/211)</name>
    <dbReference type="NCBI Taxonomy" id="1266370"/>
    <lineage>
        <taxon>Bacteria</taxon>
        <taxon>Pseudomonadati</taxon>
        <taxon>Nitrospinota/Tectimicrobiota group</taxon>
        <taxon>Nitrospinota</taxon>
        <taxon>Nitrospinia</taxon>
        <taxon>Nitrospinales</taxon>
        <taxon>Nitrospinaceae</taxon>
        <taxon>Nitrospina</taxon>
    </lineage>
</organism>
<keyword evidence="7 8" id="KW-0472">Membrane</keyword>
<dbReference type="STRING" id="1266370.NITGR_330048"/>
<dbReference type="AlphaFoldDB" id="M1YZI7"/>
<evidence type="ECO:0000256" key="8">
    <source>
        <dbReference type="SAM" id="Phobius"/>
    </source>
</evidence>
<dbReference type="RefSeq" id="WP_005008419.1">
    <property type="nucleotide sequence ID" value="NZ_HG422173.1"/>
</dbReference>
<protein>
    <recommendedName>
        <fullName evidence="9">Glycosyltransferase RgtA/B/C/D-like domain-containing protein</fullName>
    </recommendedName>
</protein>
<keyword evidence="5 8" id="KW-0812">Transmembrane</keyword>
<feature type="domain" description="Glycosyltransferase RgtA/B/C/D-like" evidence="9">
    <location>
        <begin position="61"/>
        <end position="220"/>
    </location>
</feature>
<dbReference type="GO" id="GO:0016763">
    <property type="term" value="F:pentosyltransferase activity"/>
    <property type="evidence" value="ECO:0007669"/>
    <property type="project" value="TreeGrafter"/>
</dbReference>
<evidence type="ECO:0000259" key="9">
    <source>
        <dbReference type="Pfam" id="PF13231"/>
    </source>
</evidence>
<dbReference type="Proteomes" id="UP000011704">
    <property type="component" value="Unassembled WGS sequence"/>
</dbReference>
<evidence type="ECO:0000256" key="6">
    <source>
        <dbReference type="ARBA" id="ARBA00022989"/>
    </source>
</evidence>
<keyword evidence="11" id="KW-1185">Reference proteome</keyword>
<evidence type="ECO:0000256" key="4">
    <source>
        <dbReference type="ARBA" id="ARBA00022679"/>
    </source>
</evidence>
<evidence type="ECO:0000256" key="1">
    <source>
        <dbReference type="ARBA" id="ARBA00004651"/>
    </source>
</evidence>
<dbReference type="PANTHER" id="PTHR33908:SF11">
    <property type="entry name" value="MEMBRANE PROTEIN"/>
    <property type="match status" value="1"/>
</dbReference>
<evidence type="ECO:0000313" key="10">
    <source>
        <dbReference type="EMBL" id="CCQ90650.1"/>
    </source>
</evidence>
<dbReference type="HOGENOM" id="CLU_501373_0_0_0"/>
<dbReference type="GO" id="GO:0009103">
    <property type="term" value="P:lipopolysaccharide biosynthetic process"/>
    <property type="evidence" value="ECO:0007669"/>
    <property type="project" value="UniProtKB-ARBA"/>
</dbReference>
<dbReference type="InterPro" id="IPR038731">
    <property type="entry name" value="RgtA/B/C-like"/>
</dbReference>
<feature type="transmembrane region" description="Helical" evidence="8">
    <location>
        <begin position="293"/>
        <end position="312"/>
    </location>
</feature>
<dbReference type="GO" id="GO:0005886">
    <property type="term" value="C:plasma membrane"/>
    <property type="evidence" value="ECO:0007669"/>
    <property type="project" value="UniProtKB-SubCell"/>
</dbReference>
<evidence type="ECO:0000256" key="3">
    <source>
        <dbReference type="ARBA" id="ARBA00022676"/>
    </source>
</evidence>
<dbReference type="Pfam" id="PF13231">
    <property type="entry name" value="PMT_2"/>
    <property type="match status" value="1"/>
</dbReference>
<accession>M1YZI7</accession>
<feature type="transmembrane region" description="Helical" evidence="8">
    <location>
        <begin position="79"/>
        <end position="99"/>
    </location>
</feature>
<dbReference type="EMBL" id="CAQJ01000037">
    <property type="protein sequence ID" value="CCQ90650.1"/>
    <property type="molecule type" value="Genomic_DNA"/>
</dbReference>
<reference evidence="10 11" key="1">
    <citation type="journal article" date="2013" name="Front. Microbiol.">
        <title>The genome of Nitrospina gracilis illuminates the metabolism and evolution of the major marine nitrite oxidizer.</title>
        <authorList>
            <person name="Luecker S."/>
            <person name="Nowka B."/>
            <person name="Rattei T."/>
            <person name="Spieck E."/>
            <person name="and Daims H."/>
        </authorList>
    </citation>
    <scope>NUCLEOTIDE SEQUENCE [LARGE SCALE GENOMIC DNA]</scope>
    <source>
        <strain evidence="10 11">3/211</strain>
    </source>
</reference>
<evidence type="ECO:0000313" key="11">
    <source>
        <dbReference type="Proteomes" id="UP000011704"/>
    </source>
</evidence>
<dbReference type="PANTHER" id="PTHR33908">
    <property type="entry name" value="MANNOSYLTRANSFERASE YKCB-RELATED"/>
    <property type="match status" value="1"/>
</dbReference>
<feature type="transmembrane region" description="Helical" evidence="8">
    <location>
        <begin position="351"/>
        <end position="370"/>
    </location>
</feature>
<feature type="transmembrane region" description="Helical" evidence="8">
    <location>
        <begin position="106"/>
        <end position="125"/>
    </location>
</feature>
<evidence type="ECO:0000256" key="2">
    <source>
        <dbReference type="ARBA" id="ARBA00022475"/>
    </source>
</evidence>
<keyword evidence="3" id="KW-0328">Glycosyltransferase</keyword>
<feature type="transmembrane region" description="Helical" evidence="8">
    <location>
        <begin position="161"/>
        <end position="193"/>
    </location>
</feature>
<comment type="caution">
    <text evidence="10">The sequence shown here is derived from an EMBL/GenBank/DDBJ whole genome shotgun (WGS) entry which is preliminary data.</text>
</comment>
<dbReference type="InParanoid" id="M1YZI7"/>
<feature type="transmembrane region" description="Helical" evidence="8">
    <location>
        <begin position="205"/>
        <end position="221"/>
    </location>
</feature>
<evidence type="ECO:0000256" key="5">
    <source>
        <dbReference type="ARBA" id="ARBA00022692"/>
    </source>
</evidence>
<dbReference type="InterPro" id="IPR050297">
    <property type="entry name" value="LipidA_mod_glycosyltrf_83"/>
</dbReference>